<dbReference type="Gene3D" id="1.20.1720.10">
    <property type="entry name" value="Multidrug resistance protein D"/>
    <property type="match status" value="1"/>
</dbReference>
<dbReference type="EMBL" id="CP023483">
    <property type="protein sequence ID" value="ATF26490.1"/>
    <property type="molecule type" value="Genomic_DNA"/>
</dbReference>
<keyword evidence="6 7" id="KW-0472">Membrane</keyword>
<dbReference type="AlphaFoldDB" id="A0A1D2K8Q7"/>
<accession>A0A1D2K8Q7</accession>
<dbReference type="STRING" id="2756.BFR44_08420"/>
<gene>
    <name evidence="9" type="ORF">CNY62_08880</name>
</gene>
<evidence type="ECO:0000256" key="7">
    <source>
        <dbReference type="SAM" id="Phobius"/>
    </source>
</evidence>
<evidence type="ECO:0000256" key="1">
    <source>
        <dbReference type="ARBA" id="ARBA00004651"/>
    </source>
</evidence>
<feature type="transmembrane region" description="Helical" evidence="7">
    <location>
        <begin position="105"/>
        <end position="130"/>
    </location>
</feature>
<sequence length="467" mass="49909">MYTNEKTTFNPNLMAFALMLAAFVGLFGETALNMAFSNLMIEFSISAATVQWLTTAYLLVLGILVPVSALLIKWFATRKLFIISMFFSITGTVVAAFATNFEMLLIGRIIQAIGTGLVLPLLINVLLVIYPVHKRGAVMGVMGLVIVSAPAIAPTISGLIVDSLGWNYIFYVSALLLVINFILGIKVIKDVSTITKPKIDILSVLLSTIGFGGIVYGFSTAGDASMTDNTVLISLAVGLLALILFVWRQTRLEQPMLRMGVFKYPMFTLSLLFMIIAMMIILAAAILLPLYLKGSLLVSSAIAGLILLPGGFLNAALSPVIGQLFDRVGPRPFIPIGFLLAAIGLFSLSHITENTAIALIILCHSIVFIGITFMFMPSQTYGLNQLPPKLYPDGSAVMSTLQQIAGAVGTTLAILLMSSGQNTFAAKNPGADSSVLLAMGVQHAFTWLAVIAAAGFIGSLFIKVPKK</sequence>
<comment type="subcellular location">
    <subcellularLocation>
        <location evidence="1">Cell membrane</location>
        <topology evidence="1">Multi-pass membrane protein</topology>
    </subcellularLocation>
</comment>
<feature type="transmembrane region" description="Helical" evidence="7">
    <location>
        <begin position="396"/>
        <end position="416"/>
    </location>
</feature>
<feature type="transmembrane region" description="Helical" evidence="7">
    <location>
        <begin position="230"/>
        <end position="247"/>
    </location>
</feature>
<dbReference type="Proteomes" id="UP000243591">
    <property type="component" value="Chromosome"/>
</dbReference>
<feature type="transmembrane region" description="Helical" evidence="7">
    <location>
        <begin position="333"/>
        <end position="351"/>
    </location>
</feature>
<feature type="transmembrane region" description="Helical" evidence="7">
    <location>
        <begin position="297"/>
        <end position="321"/>
    </location>
</feature>
<feature type="transmembrane region" description="Helical" evidence="7">
    <location>
        <begin position="12"/>
        <end position="32"/>
    </location>
</feature>
<evidence type="ECO:0000256" key="5">
    <source>
        <dbReference type="ARBA" id="ARBA00022989"/>
    </source>
</evidence>
<keyword evidence="5 7" id="KW-1133">Transmembrane helix</keyword>
<feature type="transmembrane region" description="Helical" evidence="7">
    <location>
        <begin position="436"/>
        <end position="462"/>
    </location>
</feature>
<evidence type="ECO:0000313" key="9">
    <source>
        <dbReference type="EMBL" id="ATF26490.1"/>
    </source>
</evidence>
<dbReference type="NCBIfam" id="TIGR00711">
    <property type="entry name" value="efflux_EmrB"/>
    <property type="match status" value="1"/>
</dbReference>
<keyword evidence="2" id="KW-0813">Transport</keyword>
<feature type="domain" description="Major facilitator superfamily (MFS) profile" evidence="8">
    <location>
        <begin position="14"/>
        <end position="467"/>
    </location>
</feature>
<dbReference type="RefSeq" id="WP_029090626.1">
    <property type="nucleotide sequence ID" value="NZ_CBCPHX010000002.1"/>
</dbReference>
<feature type="transmembrane region" description="Helical" evidence="7">
    <location>
        <begin position="267"/>
        <end position="291"/>
    </location>
</feature>
<feature type="transmembrane region" description="Helical" evidence="7">
    <location>
        <begin position="199"/>
        <end position="218"/>
    </location>
</feature>
<evidence type="ECO:0000256" key="6">
    <source>
        <dbReference type="ARBA" id="ARBA00023136"/>
    </source>
</evidence>
<reference evidence="9 10" key="1">
    <citation type="submission" date="2017-09" db="EMBL/GenBank/DDBJ databases">
        <title>Complete Genome Sequences of Two Strains of the Meat Spoilage Bacterium Brochothrix thermosphacta Isolated from Ground Chicken.</title>
        <authorList>
            <person name="Paoli G.C."/>
            <person name="Wijey C."/>
            <person name="Chen C.-Y."/>
            <person name="Nguyen L."/>
            <person name="Yan X."/>
            <person name="Irwin P.L."/>
        </authorList>
    </citation>
    <scope>NUCLEOTIDE SEQUENCE [LARGE SCALE GENOMIC DNA]</scope>
    <source>
        <strain evidence="9 10">BI</strain>
    </source>
</reference>
<feature type="transmembrane region" description="Helical" evidence="7">
    <location>
        <begin position="79"/>
        <end position="99"/>
    </location>
</feature>
<dbReference type="InterPro" id="IPR011701">
    <property type="entry name" value="MFS"/>
</dbReference>
<dbReference type="SUPFAM" id="SSF103473">
    <property type="entry name" value="MFS general substrate transporter"/>
    <property type="match status" value="1"/>
</dbReference>
<dbReference type="InterPro" id="IPR004638">
    <property type="entry name" value="EmrB-like"/>
</dbReference>
<keyword evidence="4 7" id="KW-0812">Transmembrane</keyword>
<dbReference type="OrthoDB" id="9816041at2"/>
<keyword evidence="10" id="KW-1185">Reference proteome</keyword>
<dbReference type="GO" id="GO:0005886">
    <property type="term" value="C:plasma membrane"/>
    <property type="evidence" value="ECO:0007669"/>
    <property type="project" value="UniProtKB-SubCell"/>
</dbReference>
<dbReference type="InterPro" id="IPR020846">
    <property type="entry name" value="MFS_dom"/>
</dbReference>
<organism evidence="9 10">
    <name type="scientific">Brochothrix thermosphacta</name>
    <name type="common">Microbacterium thermosphactum</name>
    <dbReference type="NCBI Taxonomy" id="2756"/>
    <lineage>
        <taxon>Bacteria</taxon>
        <taxon>Bacillati</taxon>
        <taxon>Bacillota</taxon>
        <taxon>Bacilli</taxon>
        <taxon>Bacillales</taxon>
        <taxon>Listeriaceae</taxon>
        <taxon>Brochothrix</taxon>
    </lineage>
</organism>
<proteinExistence type="predicted"/>
<dbReference type="PANTHER" id="PTHR42718:SF43">
    <property type="entry name" value="LINCOMYCIN RESISTANCE PROTEIN LMRB"/>
    <property type="match status" value="1"/>
</dbReference>
<dbReference type="PRINTS" id="PR01036">
    <property type="entry name" value="TCRTETB"/>
</dbReference>
<dbReference type="InterPro" id="IPR036259">
    <property type="entry name" value="MFS_trans_sf"/>
</dbReference>
<evidence type="ECO:0000259" key="8">
    <source>
        <dbReference type="PROSITE" id="PS50850"/>
    </source>
</evidence>
<dbReference type="PROSITE" id="PS50850">
    <property type="entry name" value="MFS"/>
    <property type="match status" value="1"/>
</dbReference>
<keyword evidence="3" id="KW-1003">Cell membrane</keyword>
<evidence type="ECO:0000256" key="3">
    <source>
        <dbReference type="ARBA" id="ARBA00022475"/>
    </source>
</evidence>
<evidence type="ECO:0000313" key="10">
    <source>
        <dbReference type="Proteomes" id="UP000243591"/>
    </source>
</evidence>
<dbReference type="CDD" id="cd17503">
    <property type="entry name" value="MFS_LmrB_MDR_like"/>
    <property type="match status" value="1"/>
</dbReference>
<dbReference type="GO" id="GO:0022857">
    <property type="term" value="F:transmembrane transporter activity"/>
    <property type="evidence" value="ECO:0007669"/>
    <property type="project" value="InterPro"/>
</dbReference>
<name>A0A1D2K8Q7_BROTH</name>
<protein>
    <submittedName>
        <fullName evidence="9">MFS transporter</fullName>
    </submittedName>
</protein>
<feature type="transmembrane region" description="Helical" evidence="7">
    <location>
        <begin position="168"/>
        <end position="187"/>
    </location>
</feature>
<feature type="transmembrane region" description="Helical" evidence="7">
    <location>
        <begin position="52"/>
        <end position="72"/>
    </location>
</feature>
<feature type="transmembrane region" description="Helical" evidence="7">
    <location>
        <begin position="137"/>
        <end position="156"/>
    </location>
</feature>
<dbReference type="Pfam" id="PF07690">
    <property type="entry name" value="MFS_1"/>
    <property type="match status" value="1"/>
</dbReference>
<evidence type="ECO:0000256" key="2">
    <source>
        <dbReference type="ARBA" id="ARBA00022448"/>
    </source>
</evidence>
<dbReference type="Gene3D" id="1.20.1250.20">
    <property type="entry name" value="MFS general substrate transporter like domains"/>
    <property type="match status" value="1"/>
</dbReference>
<feature type="transmembrane region" description="Helical" evidence="7">
    <location>
        <begin position="357"/>
        <end position="376"/>
    </location>
</feature>
<dbReference type="KEGG" id="bths:CNY62_08880"/>
<dbReference type="PANTHER" id="PTHR42718">
    <property type="entry name" value="MAJOR FACILITATOR SUPERFAMILY MULTIDRUG TRANSPORTER MFSC"/>
    <property type="match status" value="1"/>
</dbReference>
<evidence type="ECO:0000256" key="4">
    <source>
        <dbReference type="ARBA" id="ARBA00022692"/>
    </source>
</evidence>